<dbReference type="FunFam" id="3.40.50.300:FF:000134">
    <property type="entry name" value="Iron-enterobactin ABC transporter ATP-binding protein"/>
    <property type="match status" value="1"/>
</dbReference>
<protein>
    <submittedName>
        <fullName evidence="6">Zinc ABC transporter, ATP-binding protein ZnuC</fullName>
    </submittedName>
</protein>
<evidence type="ECO:0000313" key="7">
    <source>
        <dbReference type="Proteomes" id="UP000093080"/>
    </source>
</evidence>
<dbReference type="InterPro" id="IPR017871">
    <property type="entry name" value="ABC_transporter-like_CS"/>
</dbReference>
<evidence type="ECO:0000256" key="1">
    <source>
        <dbReference type="ARBA" id="ARBA00005417"/>
    </source>
</evidence>
<dbReference type="CDD" id="cd03235">
    <property type="entry name" value="ABC_Metallic_Cations"/>
    <property type="match status" value="1"/>
</dbReference>
<keyword evidence="4 6" id="KW-0067">ATP-binding</keyword>
<dbReference type="PROSITE" id="PS50893">
    <property type="entry name" value="ABC_TRANSPORTER_2"/>
    <property type="match status" value="1"/>
</dbReference>
<dbReference type="InterPro" id="IPR027417">
    <property type="entry name" value="P-loop_NTPase"/>
</dbReference>
<dbReference type="PROSITE" id="PS00211">
    <property type="entry name" value="ABC_TRANSPORTER_1"/>
    <property type="match status" value="1"/>
</dbReference>
<evidence type="ECO:0000313" key="6">
    <source>
        <dbReference type="EMBL" id="OCC15698.1"/>
    </source>
</evidence>
<evidence type="ECO:0000259" key="5">
    <source>
        <dbReference type="PROSITE" id="PS50893"/>
    </source>
</evidence>
<keyword evidence="3" id="KW-0547">Nucleotide-binding</keyword>
<dbReference type="EMBL" id="MAGO01000004">
    <property type="protein sequence ID" value="OCC15698.1"/>
    <property type="molecule type" value="Genomic_DNA"/>
</dbReference>
<evidence type="ECO:0000256" key="2">
    <source>
        <dbReference type="ARBA" id="ARBA00022448"/>
    </source>
</evidence>
<keyword evidence="2" id="KW-0813">Transport</keyword>
<sequence length="255" mass="28915">MTSPTRVKGNPVVEVEHVDFFYGKHMVLEDVTFSIMPGDFLAVIGPNGSGKSTLLKLILGLLKLQKGKIHIIGKDLEHFNEWWRIGYVPQKAVHVDKIFPITVEEVVGLGRASKKNHLKWLNREDKIAVKRALKKVGMAQFSQKKLSDLSGGQQQRVFIARGIVNDPEILFLDEPTTGVDVKAQDEFYEMLQEFNKNGITIVMVTHDIAVVNKYVNKVACLNRRLVFHGTHEEFCSSKEALSLFLRDHHLVGHRH</sequence>
<dbReference type="SUPFAM" id="SSF52540">
    <property type="entry name" value="P-loop containing nucleoside triphosphate hydrolases"/>
    <property type="match status" value="1"/>
</dbReference>
<dbReference type="SMART" id="SM00382">
    <property type="entry name" value="AAA"/>
    <property type="match status" value="1"/>
</dbReference>
<proteinExistence type="inferred from homology"/>
<comment type="similarity">
    <text evidence="1">Belongs to the ABC transporter superfamily.</text>
</comment>
<comment type="caution">
    <text evidence="6">The sequence shown here is derived from an EMBL/GenBank/DDBJ whole genome shotgun (WGS) entry which is preliminary data.</text>
</comment>
<dbReference type="STRING" id="1156395.DBT_1049"/>
<accession>A0A1B9F6W3</accession>
<organism evidence="6 7">
    <name type="scientific">Dissulfuribacter thermophilus</name>
    <dbReference type="NCBI Taxonomy" id="1156395"/>
    <lineage>
        <taxon>Bacteria</taxon>
        <taxon>Pseudomonadati</taxon>
        <taxon>Thermodesulfobacteriota</taxon>
        <taxon>Dissulfuribacteria</taxon>
        <taxon>Dissulfuribacterales</taxon>
        <taxon>Dissulfuribacteraceae</taxon>
        <taxon>Dissulfuribacter</taxon>
    </lineage>
</organism>
<keyword evidence="7" id="KW-1185">Reference proteome</keyword>
<dbReference type="InterPro" id="IPR003439">
    <property type="entry name" value="ABC_transporter-like_ATP-bd"/>
</dbReference>
<evidence type="ECO:0000256" key="3">
    <source>
        <dbReference type="ARBA" id="ARBA00022741"/>
    </source>
</evidence>
<dbReference type="Gene3D" id="3.40.50.300">
    <property type="entry name" value="P-loop containing nucleotide triphosphate hydrolases"/>
    <property type="match status" value="1"/>
</dbReference>
<reference evidence="6 7" key="1">
    <citation type="submission" date="2016-06" db="EMBL/GenBank/DDBJ databases">
        <title>Respiratory ammonification of nitrate coupled to the oxidation of elemental sulfur in deep-sea autotrophic thermophilic bacteria.</title>
        <authorList>
            <person name="Slobodkina G.B."/>
            <person name="Mardanov A.V."/>
            <person name="Ravin N.V."/>
            <person name="Frolova A.A."/>
            <person name="Viryasiv M.B."/>
            <person name="Chernyh N.A."/>
            <person name="Bonch-Osmolovskaya E.A."/>
            <person name="Slobodkin A.I."/>
        </authorList>
    </citation>
    <scope>NUCLEOTIDE SEQUENCE [LARGE SCALE GENOMIC DNA]</scope>
    <source>
        <strain evidence="6 7">S69</strain>
    </source>
</reference>
<dbReference type="PANTHER" id="PTHR42734:SF17">
    <property type="entry name" value="METAL TRANSPORT SYSTEM ATP-BINDING PROTEIN TM_0124-RELATED"/>
    <property type="match status" value="1"/>
</dbReference>
<dbReference type="GO" id="GO:0016887">
    <property type="term" value="F:ATP hydrolysis activity"/>
    <property type="evidence" value="ECO:0007669"/>
    <property type="project" value="InterPro"/>
</dbReference>
<dbReference type="Pfam" id="PF00005">
    <property type="entry name" value="ABC_tran"/>
    <property type="match status" value="1"/>
</dbReference>
<dbReference type="PANTHER" id="PTHR42734">
    <property type="entry name" value="METAL TRANSPORT SYSTEM ATP-BINDING PROTEIN TM_0124-RELATED"/>
    <property type="match status" value="1"/>
</dbReference>
<feature type="domain" description="ABC transporter" evidence="5">
    <location>
        <begin position="13"/>
        <end position="248"/>
    </location>
</feature>
<dbReference type="Proteomes" id="UP000093080">
    <property type="component" value="Unassembled WGS sequence"/>
</dbReference>
<gene>
    <name evidence="6" type="ORF">DBT_1049</name>
</gene>
<name>A0A1B9F6W3_9BACT</name>
<evidence type="ECO:0000256" key="4">
    <source>
        <dbReference type="ARBA" id="ARBA00022840"/>
    </source>
</evidence>
<dbReference type="AlphaFoldDB" id="A0A1B9F6W3"/>
<dbReference type="RefSeq" id="WP_244155312.1">
    <property type="nucleotide sequence ID" value="NZ_MAGO01000004.1"/>
</dbReference>
<dbReference type="InterPro" id="IPR003593">
    <property type="entry name" value="AAA+_ATPase"/>
</dbReference>
<dbReference type="InterPro" id="IPR050153">
    <property type="entry name" value="Metal_Ion_Import_ABC"/>
</dbReference>
<dbReference type="GO" id="GO:0005524">
    <property type="term" value="F:ATP binding"/>
    <property type="evidence" value="ECO:0007669"/>
    <property type="project" value="UniProtKB-KW"/>
</dbReference>